<dbReference type="Proteomes" id="UP000188605">
    <property type="component" value="Unassembled WGS sequence"/>
</dbReference>
<sequence>MNKNLKIRNVPLRYRKIKIRKVQLKKLQSHESHQLDAIIKSLFKLSNSAIIFTINECFKTNYDINTKIEYLDTKFHRALFNYDEIDSDLVLLINIQKHHLEIQTLNDKKMPIRMLEYGLEIAKDSAVYKDDKWNLQMPQQAVMFVEKNKNIKDQKLSIYSANGKELLLEFNTIKLWEYTLDDLIDKKMYNVIPLLIFSYRKKFSSLLKSKRKNKEKLMKKEEENFLATIESIKKEIEMIINNNILETDDLHEISLAMTNISEFMNKKYVHSPTLDKEVIKMTKSLYDPIVEKTAMEKGIKKGIDQGIEKGKYEVAKNLLINNVDIDIIALSTNIPIEKIKEIKQELL</sequence>
<keyword evidence="2" id="KW-1185">Reference proteome</keyword>
<comment type="caution">
    <text evidence="1">The sequence shown here is derived from an EMBL/GenBank/DDBJ whole genome shotgun (WGS) entry which is preliminary data.</text>
</comment>
<accession>A0ACC8XHD3</accession>
<evidence type="ECO:0000313" key="1">
    <source>
        <dbReference type="EMBL" id="ONI43025.1"/>
    </source>
</evidence>
<dbReference type="EMBL" id="LJDB01000001">
    <property type="protein sequence ID" value="ONI43025.1"/>
    <property type="molecule type" value="Genomic_DNA"/>
</dbReference>
<protein>
    <submittedName>
        <fullName evidence="1">Uncharacterized protein</fullName>
    </submittedName>
</protein>
<gene>
    <name evidence="1" type="ORF">AN396_00245</name>
</gene>
<proteinExistence type="predicted"/>
<reference evidence="1" key="1">
    <citation type="submission" date="2016-08" db="EMBL/GenBank/DDBJ databases">
        <authorList>
            <person name="Ngugi D.K."/>
            <person name="Miyake S."/>
            <person name="Stingl U."/>
        </authorList>
    </citation>
    <scope>NUCLEOTIDE SEQUENCE</scope>
    <source>
        <strain evidence="1">SCG-B11WGA-EpuloA1</strain>
    </source>
</reference>
<name>A0ACC8XHD3_9FIRM</name>
<evidence type="ECO:0000313" key="2">
    <source>
        <dbReference type="Proteomes" id="UP000188605"/>
    </source>
</evidence>
<organism evidence="1 2">
    <name type="scientific">Candidatus Epulonipiscium fishelsonii</name>
    <dbReference type="NCBI Taxonomy" id="77094"/>
    <lineage>
        <taxon>Bacteria</taxon>
        <taxon>Bacillati</taxon>
        <taxon>Bacillota</taxon>
        <taxon>Clostridia</taxon>
        <taxon>Lachnospirales</taxon>
        <taxon>Lachnospiraceae</taxon>
        <taxon>Candidatus Epulonipiscium</taxon>
    </lineage>
</organism>